<evidence type="ECO:0000313" key="1">
    <source>
        <dbReference type="EMBL" id="ORM96265.1"/>
    </source>
</evidence>
<accession>A0ABX3UNE4</accession>
<organism evidence="1 2">
    <name type="scientific">Pantoea septica</name>
    <dbReference type="NCBI Taxonomy" id="472695"/>
    <lineage>
        <taxon>Bacteria</taxon>
        <taxon>Pseudomonadati</taxon>
        <taxon>Pseudomonadota</taxon>
        <taxon>Gammaproteobacteria</taxon>
        <taxon>Enterobacterales</taxon>
        <taxon>Erwiniaceae</taxon>
        <taxon>Pantoea</taxon>
    </lineage>
</organism>
<keyword evidence="2" id="KW-1185">Reference proteome</keyword>
<comment type="caution">
    <text evidence="1">The sequence shown here is derived from an EMBL/GenBank/DDBJ whole genome shotgun (WGS) entry which is preliminary data.</text>
</comment>
<reference evidence="1 2" key="1">
    <citation type="journal article" date="2017" name="Antonie Van Leeuwenhoek">
        <title>Phylogenomic resolution of the bacterial genus Pantoea and its relationship with Erwinia and Tatumella.</title>
        <authorList>
            <person name="Palmer M."/>
            <person name="Steenkamp E.T."/>
            <person name="Coetzee M.P."/>
            <person name="Chan W.Y."/>
            <person name="van Zyl E."/>
            <person name="De Maayer P."/>
            <person name="Coutinho T.A."/>
            <person name="Blom J."/>
            <person name="Smits T.H."/>
            <person name="Duffy B."/>
            <person name="Venter S.N."/>
        </authorList>
    </citation>
    <scope>NUCLEOTIDE SEQUENCE [LARGE SCALE GENOMIC DNA]</scope>
    <source>
        <strain evidence="1 2">LMG 5345</strain>
    </source>
</reference>
<name>A0ABX3UNE4_9GAMM</name>
<evidence type="ECO:0000313" key="2">
    <source>
        <dbReference type="Proteomes" id="UP000193785"/>
    </source>
</evidence>
<proteinExistence type="predicted"/>
<sequence length="90" mass="10354">MALRNLDVQKFMEQRGYIASLVTVNGKHIIIKDPEPNGWDYDVAISDCNTHEKILSWVMHLSEKNWVTKDIIRQFIRVSAHASGLKVEGF</sequence>
<protein>
    <submittedName>
        <fullName evidence="1">Uncharacterized protein</fullName>
    </submittedName>
</protein>
<dbReference type="EMBL" id="MLJJ01000040">
    <property type="protein sequence ID" value="ORM96265.1"/>
    <property type="molecule type" value="Genomic_DNA"/>
</dbReference>
<gene>
    <name evidence="1" type="ORF">HA46_17205</name>
</gene>
<dbReference type="RefSeq" id="WP_084885839.1">
    <property type="nucleotide sequence ID" value="NZ_MLJJ01000040.1"/>
</dbReference>
<dbReference type="Proteomes" id="UP000193785">
    <property type="component" value="Unassembled WGS sequence"/>
</dbReference>